<evidence type="ECO:0000313" key="1">
    <source>
        <dbReference type="EMBL" id="QJA92646.1"/>
    </source>
</evidence>
<proteinExistence type="predicted"/>
<gene>
    <name evidence="1" type="ORF">MM415B04542_0009</name>
</gene>
<dbReference type="EMBL" id="MT143084">
    <property type="protein sequence ID" value="QJA92646.1"/>
    <property type="molecule type" value="Genomic_DNA"/>
</dbReference>
<name>A0A6M3LCA1_9ZZZZ</name>
<accession>A0A6M3LCA1</accession>
<dbReference type="AlphaFoldDB" id="A0A6M3LCA1"/>
<sequence>MPAIVIQNEELFPITFQWANALKVKGDVILFLSEKYIKRHNLIGPCINAVVQGDVFPLIDGLVMAAKIDNDRDGIEVVQKLFRNRIFFKSDVNTGDVLLFN</sequence>
<protein>
    <submittedName>
        <fullName evidence="1">Uncharacterized protein</fullName>
    </submittedName>
</protein>
<reference evidence="1" key="1">
    <citation type="submission" date="2020-03" db="EMBL/GenBank/DDBJ databases">
        <title>The deep terrestrial virosphere.</title>
        <authorList>
            <person name="Holmfeldt K."/>
            <person name="Nilsson E."/>
            <person name="Simone D."/>
            <person name="Lopez-Fernandez M."/>
            <person name="Wu X."/>
            <person name="de Brujin I."/>
            <person name="Lundin D."/>
            <person name="Andersson A."/>
            <person name="Bertilsson S."/>
            <person name="Dopson M."/>
        </authorList>
    </citation>
    <scope>NUCLEOTIDE SEQUENCE</scope>
    <source>
        <strain evidence="1">MM415B04542</strain>
    </source>
</reference>
<organism evidence="1">
    <name type="scientific">viral metagenome</name>
    <dbReference type="NCBI Taxonomy" id="1070528"/>
    <lineage>
        <taxon>unclassified sequences</taxon>
        <taxon>metagenomes</taxon>
        <taxon>organismal metagenomes</taxon>
    </lineage>
</organism>